<sequence>MEPIGGKSKRSSSSNFCSSPCSSSSATSSSGPCQYERPLPLLVAELRPWGGVERFRNPAYSDCGKKPS</sequence>
<protein>
    <submittedName>
        <fullName evidence="2">Uncharacterized protein</fullName>
    </submittedName>
</protein>
<evidence type="ECO:0000313" key="3">
    <source>
        <dbReference type="Proteomes" id="UP001438707"/>
    </source>
</evidence>
<comment type="caution">
    <text evidence="2">The sequence shown here is derived from an EMBL/GenBank/DDBJ whole genome shotgun (WGS) entry which is preliminary data.</text>
</comment>
<feature type="compositionally biased region" description="Low complexity" evidence="1">
    <location>
        <begin position="11"/>
        <end position="30"/>
    </location>
</feature>
<evidence type="ECO:0000313" key="2">
    <source>
        <dbReference type="EMBL" id="KAK9832415.1"/>
    </source>
</evidence>
<proteinExistence type="predicted"/>
<dbReference type="InterPro" id="IPR012511">
    <property type="entry name" value="AdoMetDC_leader"/>
</dbReference>
<feature type="region of interest" description="Disordered" evidence="1">
    <location>
        <begin position="1"/>
        <end position="33"/>
    </location>
</feature>
<name>A0AAW1RG35_9CHLO</name>
<accession>A0AAW1RG35</accession>
<keyword evidence="3" id="KW-1185">Reference proteome</keyword>
<gene>
    <name evidence="2" type="ORF">WJX74_009388</name>
</gene>
<dbReference type="AlphaFoldDB" id="A0AAW1RG35"/>
<dbReference type="EMBL" id="JALJOS010000012">
    <property type="protein sequence ID" value="KAK9832415.1"/>
    <property type="molecule type" value="Genomic_DNA"/>
</dbReference>
<organism evidence="2 3">
    <name type="scientific">Apatococcus lobatus</name>
    <dbReference type="NCBI Taxonomy" id="904363"/>
    <lineage>
        <taxon>Eukaryota</taxon>
        <taxon>Viridiplantae</taxon>
        <taxon>Chlorophyta</taxon>
        <taxon>core chlorophytes</taxon>
        <taxon>Trebouxiophyceae</taxon>
        <taxon>Chlorellales</taxon>
        <taxon>Chlorellaceae</taxon>
        <taxon>Apatococcus</taxon>
    </lineage>
</organism>
<dbReference type="Pfam" id="PF08132">
    <property type="entry name" value="AdoMetDC_leader"/>
    <property type="match status" value="1"/>
</dbReference>
<dbReference type="Proteomes" id="UP001438707">
    <property type="component" value="Unassembled WGS sequence"/>
</dbReference>
<evidence type="ECO:0000256" key="1">
    <source>
        <dbReference type="SAM" id="MobiDB-lite"/>
    </source>
</evidence>
<reference evidence="2 3" key="1">
    <citation type="journal article" date="2024" name="Nat. Commun.">
        <title>Phylogenomics reveals the evolutionary origins of lichenization in chlorophyte algae.</title>
        <authorList>
            <person name="Puginier C."/>
            <person name="Libourel C."/>
            <person name="Otte J."/>
            <person name="Skaloud P."/>
            <person name="Haon M."/>
            <person name="Grisel S."/>
            <person name="Petersen M."/>
            <person name="Berrin J.G."/>
            <person name="Delaux P.M."/>
            <person name="Dal Grande F."/>
            <person name="Keller J."/>
        </authorList>
    </citation>
    <scope>NUCLEOTIDE SEQUENCE [LARGE SCALE GENOMIC DNA]</scope>
    <source>
        <strain evidence="2 3">SAG 2145</strain>
    </source>
</reference>